<evidence type="ECO:0000313" key="3">
    <source>
        <dbReference type="Proteomes" id="UP001302126"/>
    </source>
</evidence>
<organism evidence="2 3">
    <name type="scientific">Podospora australis</name>
    <dbReference type="NCBI Taxonomy" id="1536484"/>
    <lineage>
        <taxon>Eukaryota</taxon>
        <taxon>Fungi</taxon>
        <taxon>Dikarya</taxon>
        <taxon>Ascomycota</taxon>
        <taxon>Pezizomycotina</taxon>
        <taxon>Sordariomycetes</taxon>
        <taxon>Sordariomycetidae</taxon>
        <taxon>Sordariales</taxon>
        <taxon>Podosporaceae</taxon>
        <taxon>Podospora</taxon>
    </lineage>
</organism>
<feature type="transmembrane region" description="Helical" evidence="1">
    <location>
        <begin position="263"/>
        <end position="285"/>
    </location>
</feature>
<feature type="transmembrane region" description="Helical" evidence="1">
    <location>
        <begin position="127"/>
        <end position="146"/>
    </location>
</feature>
<keyword evidence="3" id="KW-1185">Reference proteome</keyword>
<dbReference type="AlphaFoldDB" id="A0AAN6WZS0"/>
<evidence type="ECO:0000313" key="2">
    <source>
        <dbReference type="EMBL" id="KAK4190991.1"/>
    </source>
</evidence>
<evidence type="ECO:0008006" key="4">
    <source>
        <dbReference type="Google" id="ProtNLM"/>
    </source>
</evidence>
<reference evidence="2" key="1">
    <citation type="journal article" date="2023" name="Mol. Phylogenet. Evol.">
        <title>Genome-scale phylogeny and comparative genomics of the fungal order Sordariales.</title>
        <authorList>
            <person name="Hensen N."/>
            <person name="Bonometti L."/>
            <person name="Westerberg I."/>
            <person name="Brannstrom I.O."/>
            <person name="Guillou S."/>
            <person name="Cros-Aarteil S."/>
            <person name="Calhoun S."/>
            <person name="Haridas S."/>
            <person name="Kuo A."/>
            <person name="Mondo S."/>
            <person name="Pangilinan J."/>
            <person name="Riley R."/>
            <person name="LaButti K."/>
            <person name="Andreopoulos B."/>
            <person name="Lipzen A."/>
            <person name="Chen C."/>
            <person name="Yan M."/>
            <person name="Daum C."/>
            <person name="Ng V."/>
            <person name="Clum A."/>
            <person name="Steindorff A."/>
            <person name="Ohm R.A."/>
            <person name="Martin F."/>
            <person name="Silar P."/>
            <person name="Natvig D.O."/>
            <person name="Lalanne C."/>
            <person name="Gautier V."/>
            <person name="Ament-Velasquez S.L."/>
            <person name="Kruys A."/>
            <person name="Hutchinson M.I."/>
            <person name="Powell A.J."/>
            <person name="Barry K."/>
            <person name="Miller A.N."/>
            <person name="Grigoriev I.V."/>
            <person name="Debuchy R."/>
            <person name="Gladieux P."/>
            <person name="Hiltunen Thoren M."/>
            <person name="Johannesson H."/>
        </authorList>
    </citation>
    <scope>NUCLEOTIDE SEQUENCE</scope>
    <source>
        <strain evidence="2">PSN309</strain>
    </source>
</reference>
<feature type="transmembrane region" description="Helical" evidence="1">
    <location>
        <begin position="335"/>
        <end position="356"/>
    </location>
</feature>
<keyword evidence="1" id="KW-0472">Membrane</keyword>
<feature type="transmembrane region" description="Helical" evidence="1">
    <location>
        <begin position="20"/>
        <end position="40"/>
    </location>
</feature>
<dbReference type="EMBL" id="MU864362">
    <property type="protein sequence ID" value="KAK4190991.1"/>
    <property type="molecule type" value="Genomic_DNA"/>
</dbReference>
<proteinExistence type="predicted"/>
<keyword evidence="1" id="KW-0812">Transmembrane</keyword>
<feature type="transmembrane region" description="Helical" evidence="1">
    <location>
        <begin position="214"/>
        <end position="232"/>
    </location>
</feature>
<comment type="caution">
    <text evidence="2">The sequence shown here is derived from an EMBL/GenBank/DDBJ whole genome shotgun (WGS) entry which is preliminary data.</text>
</comment>
<feature type="transmembrane region" description="Helical" evidence="1">
    <location>
        <begin position="61"/>
        <end position="84"/>
    </location>
</feature>
<protein>
    <recommendedName>
        <fullName evidence="4">TLC domain-containing protein</fullName>
    </recommendedName>
</protein>
<reference evidence="2" key="2">
    <citation type="submission" date="2023-05" db="EMBL/GenBank/DDBJ databases">
        <authorList>
            <consortium name="Lawrence Berkeley National Laboratory"/>
            <person name="Steindorff A."/>
            <person name="Hensen N."/>
            <person name="Bonometti L."/>
            <person name="Westerberg I."/>
            <person name="Brannstrom I.O."/>
            <person name="Guillou S."/>
            <person name="Cros-Aarteil S."/>
            <person name="Calhoun S."/>
            <person name="Haridas S."/>
            <person name="Kuo A."/>
            <person name="Mondo S."/>
            <person name="Pangilinan J."/>
            <person name="Riley R."/>
            <person name="Labutti K."/>
            <person name="Andreopoulos B."/>
            <person name="Lipzen A."/>
            <person name="Chen C."/>
            <person name="Yanf M."/>
            <person name="Daum C."/>
            <person name="Ng V."/>
            <person name="Clum A."/>
            <person name="Ohm R."/>
            <person name="Martin F."/>
            <person name="Silar P."/>
            <person name="Natvig D."/>
            <person name="Lalanne C."/>
            <person name="Gautier V."/>
            <person name="Ament-Velasquez S.L."/>
            <person name="Kruys A."/>
            <person name="Hutchinson M.I."/>
            <person name="Powell A.J."/>
            <person name="Barry K."/>
            <person name="Miller A.N."/>
            <person name="Grigoriev I.V."/>
            <person name="Debuchy R."/>
            <person name="Gladieux P."/>
            <person name="Thoren M.H."/>
            <person name="Johannesson H."/>
        </authorList>
    </citation>
    <scope>NUCLEOTIDE SEQUENCE</scope>
    <source>
        <strain evidence="2">PSN309</strain>
    </source>
</reference>
<feature type="transmembrane region" description="Helical" evidence="1">
    <location>
        <begin position="181"/>
        <end position="208"/>
    </location>
</feature>
<keyword evidence="1" id="KW-1133">Transmembrane helix</keyword>
<feature type="non-terminal residue" evidence="2">
    <location>
        <position position="408"/>
    </location>
</feature>
<sequence length="408" mass="45752">MDSSSNATCNGNNGPEIPFVPFLFALVSWVVLKIILESVVQRFWPDFVEDLKVDIRKKYNFYFATWMGNLFKAVGLVSCTAALFTTSAETDIAGLMRPLNVAEQWCWGCRALLYIQELPEMSAFPELVIHHLLSLVAMMSILYYNLPRRQMYLIWAGLLNEFIGNARRILKLHDAMTPRRAWWMALFNCLLLCVFRIGPAFVALFWAVRGGMRGVSLFINIGSISVYIIYMCQMVRWELARFKIITLDLTRPAHVVIVEKWRINLLGIFMGGGLLATNLSALMLYEFGSDRVNSESELQSIMWVMLQGAVVSLLGAYLTSPFLKFSKGMGPRPWRLSLLGGFLSATATIFLSPTLVETVDRSALAACLALSYPLMDTVAHLSRSFFLPVARGVAQHASASSDAIKVLD</sequence>
<evidence type="ECO:0000256" key="1">
    <source>
        <dbReference type="SAM" id="Phobius"/>
    </source>
</evidence>
<accession>A0AAN6WZS0</accession>
<dbReference type="Proteomes" id="UP001302126">
    <property type="component" value="Unassembled WGS sequence"/>
</dbReference>
<gene>
    <name evidence="2" type="ORF">QBC35DRAFT_376810</name>
</gene>
<name>A0AAN6WZS0_9PEZI</name>
<feature type="transmembrane region" description="Helical" evidence="1">
    <location>
        <begin position="300"/>
        <end position="323"/>
    </location>
</feature>